<feature type="transmembrane region" description="Helical" evidence="1">
    <location>
        <begin position="49"/>
        <end position="71"/>
    </location>
</feature>
<keyword evidence="1" id="KW-1133">Transmembrane helix</keyword>
<geneLocation type="plasmid" evidence="2">
    <name>pSSII-1</name>
</geneLocation>
<dbReference type="AlphaFoldDB" id="A0A6G9ZZZ0"/>
<organism evidence="2">
    <name type="scientific">Lysinibacillus sphaericus</name>
    <name type="common">Bacillus sphaericus</name>
    <dbReference type="NCBI Taxonomy" id="1421"/>
    <lineage>
        <taxon>Bacteria</taxon>
        <taxon>Bacillati</taxon>
        <taxon>Bacillota</taxon>
        <taxon>Bacilli</taxon>
        <taxon>Bacillales</taxon>
        <taxon>Bacillaceae</taxon>
        <taxon>Lysinibacillus</taxon>
    </lineage>
</organism>
<keyword evidence="1" id="KW-0812">Transmembrane</keyword>
<keyword evidence="2" id="KW-0614">Plasmid</keyword>
<protein>
    <submittedName>
        <fullName evidence="2">Uncharacterized protein</fullName>
    </submittedName>
</protein>
<name>A0A6G9ZZZ0_LYSSH</name>
<evidence type="ECO:0000256" key="1">
    <source>
        <dbReference type="SAM" id="Phobius"/>
    </source>
</evidence>
<dbReference type="RefSeq" id="WP_051889564.1">
    <property type="nucleotide sequence ID" value="NZ_CP064071.1"/>
</dbReference>
<keyword evidence="1" id="KW-0472">Membrane</keyword>
<accession>A0A6G9ZZZ0</accession>
<evidence type="ECO:0000313" key="2">
    <source>
        <dbReference type="EMBL" id="QIS31115.1"/>
    </source>
</evidence>
<reference evidence="2" key="1">
    <citation type="submission" date="2020-02" db="EMBL/GenBank/DDBJ databases">
        <authorList>
            <person name="Hu X."/>
            <person name="Yuan Z."/>
            <person name="Cheng J."/>
            <person name="Geng P."/>
        </authorList>
    </citation>
    <scope>NUCLEOTIDE SEQUENCE</scope>
    <source>
        <strain evidence="2">SSII-1</strain>
        <plasmid evidence="2">pSSII-1</plasmid>
    </source>
</reference>
<proteinExistence type="predicted"/>
<dbReference type="EMBL" id="MT075580">
    <property type="protein sequence ID" value="QIS31115.1"/>
    <property type="molecule type" value="Genomic_DNA"/>
</dbReference>
<feature type="transmembrane region" description="Helical" evidence="1">
    <location>
        <begin position="7"/>
        <end position="29"/>
    </location>
</feature>
<sequence length="82" mass="7815">MKVEKEEVIAGVTGAGIGVASVGVSFIGANAAAMSSGLAATGAFVGGGMALGIVVVSAAPVLLGAAGFATVKGYKKYKAKNK</sequence>